<proteinExistence type="predicted"/>
<name>A0A1Z4VT91_9GAMM</name>
<dbReference type="KEGG" id="ttc:FOKN1_2245"/>
<sequence length="514" mass="57537">MTKPKQNAVIYLRSSKDRSDVSIAAQRRKLNEVATERGLTIVNEYTDAVESAKSAHRPGFQALLRDIDSPRRNWTILLMHDHSRLSREQFIGPVFRYEARRKGIDVIFATAPEMDTVSKVVLDAVMESMSVVHSLLSKQKGIDGMKENVHQGYRAGGRAPRGYKLKHIETGTIRDGAPVTKSVLEPSEDAPLIARYLKARAAGVPRAKVIRDLSIPWSASSMIDMEWSALTYAGSTVWNVRNETDPAGGYKGKSKRKPRSEWVVKENTHPALITSVEAYRLLEALESGLIGKAVSEAKSGNSSYLLTGLLKAPDGRDWLGDGKRHYRLKALGEAKGRWLRMKDVDEAVTGKLMEDIHSDAFVSALTAEAKRLNAVENDPAKDLRQQINTFTAQISKASDLALQLEDPGPMMRKINELEAKRKLLQEEVARTEKDHQARLMMSQVTDEMVRNVLKTLSKNFEELPREKWKELIQGLVEKIELDPESLGCQIHYRVAITNRLCMASPRGVEPLSPP</sequence>
<dbReference type="EMBL" id="AP018052">
    <property type="protein sequence ID" value="BAZ94622.1"/>
    <property type="molecule type" value="Genomic_DNA"/>
</dbReference>
<evidence type="ECO:0000259" key="2">
    <source>
        <dbReference type="SMART" id="SM00857"/>
    </source>
</evidence>
<dbReference type="CDD" id="cd00338">
    <property type="entry name" value="Ser_Recombinase"/>
    <property type="match status" value="1"/>
</dbReference>
<dbReference type="SUPFAM" id="SSF53041">
    <property type="entry name" value="Resolvase-like"/>
    <property type="match status" value="1"/>
</dbReference>
<dbReference type="InterPro" id="IPR006119">
    <property type="entry name" value="Resolv_N"/>
</dbReference>
<dbReference type="Gene3D" id="3.40.50.1390">
    <property type="entry name" value="Resolvase, N-terminal catalytic domain"/>
    <property type="match status" value="1"/>
</dbReference>
<reference evidence="3 4" key="1">
    <citation type="submission" date="2017-05" db="EMBL/GenBank/DDBJ databases">
        <title>Thiocyanate degradation by Thiohalobacter thiocyanaticus FOKN1.</title>
        <authorList>
            <person name="Oshiki M."/>
            <person name="Fukushima T."/>
            <person name="Kawano S."/>
            <person name="Nakagawa J."/>
        </authorList>
    </citation>
    <scope>NUCLEOTIDE SEQUENCE [LARGE SCALE GENOMIC DNA]</scope>
    <source>
        <strain evidence="3 4">FOKN1</strain>
    </source>
</reference>
<dbReference type="InterPro" id="IPR038109">
    <property type="entry name" value="DNA_bind_recomb_sf"/>
</dbReference>
<feature type="coiled-coil region" evidence="1">
    <location>
        <begin position="380"/>
        <end position="434"/>
    </location>
</feature>
<organism evidence="3 4">
    <name type="scientific">Thiohalobacter thiocyanaticus</name>
    <dbReference type="NCBI Taxonomy" id="585455"/>
    <lineage>
        <taxon>Bacteria</taxon>
        <taxon>Pseudomonadati</taxon>
        <taxon>Pseudomonadota</taxon>
        <taxon>Gammaproteobacteria</taxon>
        <taxon>Thiohalobacterales</taxon>
        <taxon>Thiohalobacteraceae</taxon>
        <taxon>Thiohalobacter</taxon>
    </lineage>
</organism>
<dbReference type="AlphaFoldDB" id="A0A1Z4VT91"/>
<dbReference type="InterPro" id="IPR036162">
    <property type="entry name" value="Resolvase-like_N_sf"/>
</dbReference>
<dbReference type="PANTHER" id="PTHR30461:SF23">
    <property type="entry name" value="DNA RECOMBINASE-RELATED"/>
    <property type="match status" value="1"/>
</dbReference>
<dbReference type="Pfam" id="PF07508">
    <property type="entry name" value="Recombinase"/>
    <property type="match status" value="1"/>
</dbReference>
<keyword evidence="4" id="KW-1185">Reference proteome</keyword>
<accession>A0A1Z4VT91</accession>
<dbReference type="Proteomes" id="UP000218765">
    <property type="component" value="Chromosome"/>
</dbReference>
<gene>
    <name evidence="3" type="ORF">FOKN1_2245</name>
</gene>
<dbReference type="Pfam" id="PF00239">
    <property type="entry name" value="Resolvase"/>
    <property type="match status" value="1"/>
</dbReference>
<dbReference type="GO" id="GO:0000150">
    <property type="term" value="F:DNA strand exchange activity"/>
    <property type="evidence" value="ECO:0007669"/>
    <property type="project" value="InterPro"/>
</dbReference>
<dbReference type="SMART" id="SM00857">
    <property type="entry name" value="Resolvase"/>
    <property type="match status" value="1"/>
</dbReference>
<dbReference type="InterPro" id="IPR011109">
    <property type="entry name" value="DNA_bind_recombinase_dom"/>
</dbReference>
<evidence type="ECO:0000313" key="3">
    <source>
        <dbReference type="EMBL" id="BAZ94622.1"/>
    </source>
</evidence>
<protein>
    <submittedName>
        <fullName evidence="3">Site-specific recombinases</fullName>
    </submittedName>
</protein>
<evidence type="ECO:0000256" key="1">
    <source>
        <dbReference type="SAM" id="Coils"/>
    </source>
</evidence>
<dbReference type="PANTHER" id="PTHR30461">
    <property type="entry name" value="DNA-INVERTASE FROM LAMBDOID PROPHAGE"/>
    <property type="match status" value="1"/>
</dbReference>
<dbReference type="InterPro" id="IPR050639">
    <property type="entry name" value="SSR_resolvase"/>
</dbReference>
<feature type="domain" description="Resolvase/invertase-type recombinase catalytic" evidence="2">
    <location>
        <begin position="8"/>
        <end position="154"/>
    </location>
</feature>
<dbReference type="Gene3D" id="3.90.1750.20">
    <property type="entry name" value="Putative Large Serine Recombinase, Chain B, Domain 2"/>
    <property type="match status" value="1"/>
</dbReference>
<keyword evidence="1" id="KW-0175">Coiled coil</keyword>
<dbReference type="GO" id="GO:0003677">
    <property type="term" value="F:DNA binding"/>
    <property type="evidence" value="ECO:0007669"/>
    <property type="project" value="InterPro"/>
</dbReference>
<evidence type="ECO:0000313" key="4">
    <source>
        <dbReference type="Proteomes" id="UP000218765"/>
    </source>
</evidence>